<name>A0A9D9IXN5_9BACT</name>
<dbReference type="Proteomes" id="UP000823769">
    <property type="component" value="Unassembled WGS sequence"/>
</dbReference>
<feature type="non-terminal residue" evidence="1">
    <location>
        <position position="1"/>
    </location>
</feature>
<proteinExistence type="predicted"/>
<reference evidence="1" key="2">
    <citation type="journal article" date="2021" name="PeerJ">
        <title>Extensive microbial diversity within the chicken gut microbiome revealed by metagenomics and culture.</title>
        <authorList>
            <person name="Gilroy R."/>
            <person name="Ravi A."/>
            <person name="Getino M."/>
            <person name="Pursley I."/>
            <person name="Horton D.L."/>
            <person name="Alikhan N.F."/>
            <person name="Baker D."/>
            <person name="Gharbi K."/>
            <person name="Hall N."/>
            <person name="Watson M."/>
            <person name="Adriaenssens E.M."/>
            <person name="Foster-Nyarko E."/>
            <person name="Jarju S."/>
            <person name="Secka A."/>
            <person name="Antonio M."/>
            <person name="Oren A."/>
            <person name="Chaudhuri R.R."/>
            <person name="La Ragione R."/>
            <person name="Hildebrand F."/>
            <person name="Pallen M.J."/>
        </authorList>
    </citation>
    <scope>NUCLEOTIDE SEQUENCE</scope>
    <source>
        <strain evidence="1">B3-1481</strain>
    </source>
</reference>
<evidence type="ECO:0000313" key="2">
    <source>
        <dbReference type="Proteomes" id="UP000823769"/>
    </source>
</evidence>
<organism evidence="1 2">
    <name type="scientific">Candidatus Cryptobacteroides avistercoris</name>
    <dbReference type="NCBI Taxonomy" id="2840758"/>
    <lineage>
        <taxon>Bacteria</taxon>
        <taxon>Pseudomonadati</taxon>
        <taxon>Bacteroidota</taxon>
        <taxon>Bacteroidia</taxon>
        <taxon>Bacteroidales</taxon>
        <taxon>Candidatus Cryptobacteroides</taxon>
    </lineage>
</organism>
<evidence type="ECO:0000313" key="1">
    <source>
        <dbReference type="EMBL" id="MBO8480300.1"/>
    </source>
</evidence>
<dbReference type="EMBL" id="JADILW010000062">
    <property type="protein sequence ID" value="MBO8480300.1"/>
    <property type="molecule type" value="Genomic_DNA"/>
</dbReference>
<reference evidence="1" key="1">
    <citation type="submission" date="2020-10" db="EMBL/GenBank/DDBJ databases">
        <authorList>
            <person name="Gilroy R."/>
        </authorList>
    </citation>
    <scope>NUCLEOTIDE SEQUENCE</scope>
    <source>
        <strain evidence="1">B3-1481</strain>
    </source>
</reference>
<gene>
    <name evidence="1" type="ORF">IAB76_04215</name>
</gene>
<comment type="caution">
    <text evidence="1">The sequence shown here is derived from an EMBL/GenBank/DDBJ whole genome shotgun (WGS) entry which is preliminary data.</text>
</comment>
<accession>A0A9D9IXN5</accession>
<protein>
    <submittedName>
        <fullName evidence="1">Uncharacterized protein</fullName>
    </submittedName>
</protein>
<sequence length="97" mass="10554">ATPPFAHIFMEYKAYILKKNSTPVVGFKFGCMGPLNGDAPGNRFSKAAEFEPHAGWAWTFNENLGLNLTLGLTTFSYPVTGGTAFGFMPKLSIGLEF</sequence>
<dbReference type="AlphaFoldDB" id="A0A9D9IXN5"/>